<evidence type="ECO:0000256" key="3">
    <source>
        <dbReference type="SAM" id="MobiDB-lite"/>
    </source>
</evidence>
<keyword evidence="4" id="KW-0812">Transmembrane</keyword>
<reference evidence="6" key="1">
    <citation type="submission" date="2021-01" db="EMBL/GenBank/DDBJ databases">
        <authorList>
            <person name="Kaushik A."/>
        </authorList>
    </citation>
    <scope>NUCLEOTIDE SEQUENCE</scope>
    <source>
        <strain evidence="6">AG1-1C</strain>
    </source>
</reference>
<feature type="transmembrane region" description="Helical" evidence="4">
    <location>
        <begin position="210"/>
        <end position="230"/>
    </location>
</feature>
<dbReference type="EMBL" id="CAJMWS010000049">
    <property type="protein sequence ID" value="CAE6348735.1"/>
    <property type="molecule type" value="Genomic_DNA"/>
</dbReference>
<organism evidence="6 7">
    <name type="scientific">Rhizoctonia solani</name>
    <dbReference type="NCBI Taxonomy" id="456999"/>
    <lineage>
        <taxon>Eukaryota</taxon>
        <taxon>Fungi</taxon>
        <taxon>Dikarya</taxon>
        <taxon>Basidiomycota</taxon>
        <taxon>Agaricomycotina</taxon>
        <taxon>Agaricomycetes</taxon>
        <taxon>Cantharellales</taxon>
        <taxon>Ceratobasidiaceae</taxon>
        <taxon>Rhizoctonia</taxon>
    </lineage>
</organism>
<protein>
    <recommendedName>
        <fullName evidence="5">Major facilitator superfamily (MFS) profile domain-containing protein</fullName>
    </recommendedName>
</protein>
<feature type="transmembrane region" description="Helical" evidence="4">
    <location>
        <begin position="147"/>
        <end position="167"/>
    </location>
</feature>
<feature type="transmembrane region" description="Helical" evidence="4">
    <location>
        <begin position="301"/>
        <end position="321"/>
    </location>
</feature>
<evidence type="ECO:0000313" key="7">
    <source>
        <dbReference type="Proteomes" id="UP000663846"/>
    </source>
</evidence>
<dbReference type="AlphaFoldDB" id="A0A8H2ZY37"/>
<dbReference type="Proteomes" id="UP000663846">
    <property type="component" value="Unassembled WGS sequence"/>
</dbReference>
<feature type="transmembrane region" description="Helical" evidence="4">
    <location>
        <begin position="387"/>
        <end position="413"/>
    </location>
</feature>
<feature type="domain" description="Major facilitator superfamily (MFS) profile" evidence="5">
    <location>
        <begin position="263"/>
        <end position="457"/>
    </location>
</feature>
<sequence>MANSLGAAEQGLSETNLQHFGVPVSATVSRDSSARDSACSLGETLRNEPNDNDDPRTKSSDDLPPMDTGLEAWTFVASAFVLETLIWGFGFTYGIFQEYFTREKTFSDASEAALGAIGTLALGLEYVLAMLVILISQQWRYRVWQIILLQGMCFGIGGGGLYAPVIVYLPEWFSARKGLAGAIIFGGAGIGGTLYPLAINYMLKELGFRWALRIWAAYMLIFGGIALVFMKPRTPAIRPSGGSNYNFVTFVKQQNWSFVSSPLFLCVSTLSFIQALGYFPVSLYMSVYTTSLGLPTINGTIVVAIFSLASVIGQVVLGQLCDMMPYQYIIIASGIGSCLSTFLLWGFAHSLDIIFGFVIMFGILAGGFTSAWPAASADIAGPDHPEAIPNVYGFLGIAKGVAAVIGPVVAATLHSTHGPVMKETYSGYGFRDVTIFVGVMMFVTALGGVLSRTLSRR</sequence>
<keyword evidence="4" id="KW-0472">Membrane</keyword>
<feature type="region of interest" description="Disordered" evidence="3">
    <location>
        <begin position="27"/>
        <end position="63"/>
    </location>
</feature>
<dbReference type="PROSITE" id="PS50850">
    <property type="entry name" value="MFS"/>
    <property type="match status" value="1"/>
</dbReference>
<dbReference type="Pfam" id="PF07690">
    <property type="entry name" value="MFS_1"/>
    <property type="match status" value="1"/>
</dbReference>
<comment type="subcellular location">
    <subcellularLocation>
        <location evidence="1">Membrane</location>
        <topology evidence="1">Multi-pass membrane protein</topology>
    </subcellularLocation>
</comment>
<evidence type="ECO:0000256" key="2">
    <source>
        <dbReference type="ARBA" id="ARBA00006727"/>
    </source>
</evidence>
<feature type="transmembrane region" description="Helical" evidence="4">
    <location>
        <begin position="353"/>
        <end position="375"/>
    </location>
</feature>
<dbReference type="InterPro" id="IPR011701">
    <property type="entry name" value="MFS"/>
</dbReference>
<evidence type="ECO:0000313" key="6">
    <source>
        <dbReference type="EMBL" id="CAE6348735.1"/>
    </source>
</evidence>
<evidence type="ECO:0000256" key="4">
    <source>
        <dbReference type="SAM" id="Phobius"/>
    </source>
</evidence>
<feature type="transmembrane region" description="Helical" evidence="4">
    <location>
        <begin position="262"/>
        <end position="281"/>
    </location>
</feature>
<dbReference type="PANTHER" id="PTHR11360">
    <property type="entry name" value="MONOCARBOXYLATE TRANSPORTER"/>
    <property type="match status" value="1"/>
</dbReference>
<gene>
    <name evidence="6" type="ORF">RDB_LOCUS9417</name>
</gene>
<feature type="transmembrane region" description="Helical" evidence="4">
    <location>
        <begin position="433"/>
        <end position="451"/>
    </location>
</feature>
<dbReference type="InterPro" id="IPR036259">
    <property type="entry name" value="MFS_trans_sf"/>
</dbReference>
<dbReference type="SUPFAM" id="SSF103473">
    <property type="entry name" value="MFS general substrate transporter"/>
    <property type="match status" value="1"/>
</dbReference>
<feature type="transmembrane region" description="Helical" evidence="4">
    <location>
        <begin position="72"/>
        <end position="91"/>
    </location>
</feature>
<evidence type="ECO:0000256" key="1">
    <source>
        <dbReference type="ARBA" id="ARBA00004141"/>
    </source>
</evidence>
<dbReference type="PANTHER" id="PTHR11360:SF287">
    <property type="entry name" value="MFS MONOCARBOXYLATE TRANSPORTER"/>
    <property type="match status" value="1"/>
</dbReference>
<feature type="transmembrane region" description="Helical" evidence="4">
    <location>
        <begin position="112"/>
        <end position="135"/>
    </location>
</feature>
<evidence type="ECO:0000259" key="5">
    <source>
        <dbReference type="PROSITE" id="PS50850"/>
    </source>
</evidence>
<feature type="transmembrane region" description="Helical" evidence="4">
    <location>
        <begin position="328"/>
        <end position="347"/>
    </location>
</feature>
<dbReference type="GO" id="GO:0022857">
    <property type="term" value="F:transmembrane transporter activity"/>
    <property type="evidence" value="ECO:0007669"/>
    <property type="project" value="InterPro"/>
</dbReference>
<dbReference type="InterPro" id="IPR050327">
    <property type="entry name" value="Proton-linked_MCT"/>
</dbReference>
<dbReference type="InterPro" id="IPR020846">
    <property type="entry name" value="MFS_dom"/>
</dbReference>
<keyword evidence="4" id="KW-1133">Transmembrane helix</keyword>
<feature type="compositionally biased region" description="Low complexity" evidence="3">
    <location>
        <begin position="27"/>
        <end position="40"/>
    </location>
</feature>
<dbReference type="Gene3D" id="1.20.1250.20">
    <property type="entry name" value="MFS general substrate transporter like domains"/>
    <property type="match status" value="2"/>
</dbReference>
<feature type="transmembrane region" description="Helical" evidence="4">
    <location>
        <begin position="179"/>
        <end position="198"/>
    </location>
</feature>
<comment type="similarity">
    <text evidence="2">Belongs to the major facilitator superfamily. Monocarboxylate porter (TC 2.A.1.13) family.</text>
</comment>
<accession>A0A8H2ZY37</accession>
<proteinExistence type="inferred from homology"/>
<feature type="compositionally biased region" description="Basic and acidic residues" evidence="3">
    <location>
        <begin position="45"/>
        <end position="61"/>
    </location>
</feature>
<dbReference type="GO" id="GO:0016020">
    <property type="term" value="C:membrane"/>
    <property type="evidence" value="ECO:0007669"/>
    <property type="project" value="UniProtKB-SubCell"/>
</dbReference>
<name>A0A8H2ZY37_9AGAM</name>
<comment type="caution">
    <text evidence="6">The sequence shown here is derived from an EMBL/GenBank/DDBJ whole genome shotgun (WGS) entry which is preliminary data.</text>
</comment>